<keyword evidence="5" id="KW-0132">Cell division</keyword>
<evidence type="ECO:0000259" key="11">
    <source>
        <dbReference type="Pfam" id="PF10444"/>
    </source>
</evidence>
<evidence type="ECO:0000256" key="3">
    <source>
        <dbReference type="ARBA" id="ARBA00009914"/>
    </source>
</evidence>
<sequence>MIIKQWVLQRISTEVENGLKNPARVLEKELMRHVRQSQNGAARATFKESSRPEWWVPSEVIQLENDHDFSVIVPEFKSNRDGNWSVKLMRALIALAIQDEEGIDENKEEFFDTKGSSSPVLEESRDDFDKNVKENVRTQCQDEPNEQTRKRSRKSEDLKKISIDKNSFKNEENVEPKALQVDEELEERKRKVESIIDELDIEVDARCAELKSLAKSAAFSVKNMFRVQMMKIPKKVRALTLNDFQKQYGGDIDAVLLKDIETSVANIYEASGRKPTAVKRTIREIPEPQSIVYTARNLKNSKPNMELKAEKENSLPVREKHSIKSANIGQKRGFGDSLANQLDVVRSRGDTRIKIVNEKDFESDEEPEVPALSYDAVSKVQQKQISIQNNAQLDRSEQLSKLAQLQRQVADMMAALAAQP</sequence>
<proteinExistence type="inferred from homology"/>
<keyword evidence="7" id="KW-0539">Nucleus</keyword>
<feature type="compositionally biased region" description="Basic and acidic residues" evidence="10">
    <location>
        <begin position="146"/>
        <end position="156"/>
    </location>
</feature>
<dbReference type="PANTHER" id="PTHR16040:SF7">
    <property type="entry name" value="AUSTRALIN, ISOFORM A-RELATED"/>
    <property type="match status" value="1"/>
</dbReference>
<evidence type="ECO:0000256" key="8">
    <source>
        <dbReference type="ARBA" id="ARBA00023306"/>
    </source>
</evidence>
<dbReference type="GO" id="GO:0000070">
    <property type="term" value="P:mitotic sister chromatid segregation"/>
    <property type="evidence" value="ECO:0007669"/>
    <property type="project" value="TreeGrafter"/>
</dbReference>
<evidence type="ECO:0000256" key="1">
    <source>
        <dbReference type="ARBA" id="ARBA00004123"/>
    </source>
</evidence>
<dbReference type="PANTHER" id="PTHR16040">
    <property type="entry name" value="AUSTRALIN, ISOFORM A-RELATED"/>
    <property type="match status" value="1"/>
</dbReference>
<dbReference type="GO" id="GO:0051301">
    <property type="term" value="P:cell division"/>
    <property type="evidence" value="ECO:0007669"/>
    <property type="project" value="UniProtKB-KW"/>
</dbReference>
<feature type="region of interest" description="Disordered" evidence="10">
    <location>
        <begin position="109"/>
        <end position="156"/>
    </location>
</feature>
<keyword evidence="9" id="KW-0137">Centromere</keyword>
<dbReference type="InterPro" id="IPR018851">
    <property type="entry name" value="Borealin_N"/>
</dbReference>
<gene>
    <name evidence="12" type="ORF">TOLI1172_LOCUS4296</name>
    <name evidence="13" type="ORF">TOLI1172_LOCUS4297</name>
</gene>
<dbReference type="GO" id="GO:0051233">
    <property type="term" value="C:spindle midzone"/>
    <property type="evidence" value="ECO:0007669"/>
    <property type="project" value="TreeGrafter"/>
</dbReference>
<evidence type="ECO:0000313" key="13">
    <source>
        <dbReference type="EMBL" id="CAD8819908.1"/>
    </source>
</evidence>
<reference evidence="12" key="1">
    <citation type="submission" date="2021-01" db="EMBL/GenBank/DDBJ databases">
        <authorList>
            <person name="Corre E."/>
            <person name="Pelletier E."/>
            <person name="Niang G."/>
            <person name="Scheremetjew M."/>
            <person name="Finn R."/>
            <person name="Kale V."/>
            <person name="Holt S."/>
            <person name="Cochrane G."/>
            <person name="Meng A."/>
            <person name="Brown T."/>
            <person name="Cohen L."/>
        </authorList>
    </citation>
    <scope>NUCLEOTIDE SEQUENCE</scope>
    <source>
        <strain evidence="12">CCMP3278</strain>
    </source>
</reference>
<name>A0A6T6M8M8_9RHOD</name>
<keyword evidence="4" id="KW-0158">Chromosome</keyword>
<dbReference type="Pfam" id="PF10444">
    <property type="entry name" value="Nbl1_Borealin_N"/>
    <property type="match status" value="1"/>
</dbReference>
<evidence type="ECO:0000256" key="7">
    <source>
        <dbReference type="ARBA" id="ARBA00023242"/>
    </source>
</evidence>
<dbReference type="GO" id="GO:0005634">
    <property type="term" value="C:nucleus"/>
    <property type="evidence" value="ECO:0007669"/>
    <property type="project" value="UniProtKB-SubCell"/>
</dbReference>
<comment type="similarity">
    <text evidence="3">Belongs to the borealin family.</text>
</comment>
<organism evidence="12">
    <name type="scientific">Timspurckia oligopyrenoides</name>
    <dbReference type="NCBI Taxonomy" id="708627"/>
    <lineage>
        <taxon>Eukaryota</taxon>
        <taxon>Rhodophyta</taxon>
        <taxon>Bangiophyceae</taxon>
        <taxon>Porphyridiales</taxon>
        <taxon>Porphyridiaceae</taxon>
        <taxon>Timspurckia</taxon>
    </lineage>
</organism>
<evidence type="ECO:0000256" key="10">
    <source>
        <dbReference type="SAM" id="MobiDB-lite"/>
    </source>
</evidence>
<keyword evidence="6" id="KW-0498">Mitosis</keyword>
<evidence type="ECO:0000256" key="2">
    <source>
        <dbReference type="ARBA" id="ARBA00004584"/>
    </source>
</evidence>
<dbReference type="InterPro" id="IPR018867">
    <property type="entry name" value="Cell_div_borealin"/>
</dbReference>
<protein>
    <recommendedName>
        <fullName evidence="11">Borealin N-terminal domain-containing protein</fullName>
    </recommendedName>
</protein>
<dbReference type="AlphaFoldDB" id="A0A6T6M8M8"/>
<evidence type="ECO:0000256" key="4">
    <source>
        <dbReference type="ARBA" id="ARBA00022454"/>
    </source>
</evidence>
<dbReference type="GO" id="GO:0032133">
    <property type="term" value="C:chromosome passenger complex"/>
    <property type="evidence" value="ECO:0007669"/>
    <property type="project" value="TreeGrafter"/>
</dbReference>
<evidence type="ECO:0000313" key="12">
    <source>
        <dbReference type="EMBL" id="CAD8819907.1"/>
    </source>
</evidence>
<evidence type="ECO:0000256" key="9">
    <source>
        <dbReference type="ARBA" id="ARBA00023328"/>
    </source>
</evidence>
<dbReference type="GO" id="GO:0000775">
    <property type="term" value="C:chromosome, centromeric region"/>
    <property type="evidence" value="ECO:0007669"/>
    <property type="project" value="UniProtKB-SubCell"/>
</dbReference>
<feature type="domain" description="Borealin N-terminal" evidence="11">
    <location>
        <begin position="192"/>
        <end position="247"/>
    </location>
</feature>
<dbReference type="EMBL" id="HBFP01006043">
    <property type="protein sequence ID" value="CAD8819908.1"/>
    <property type="molecule type" value="Transcribed_RNA"/>
</dbReference>
<accession>A0A6T6M8M8</accession>
<feature type="compositionally biased region" description="Basic and acidic residues" evidence="10">
    <location>
        <begin position="127"/>
        <end position="136"/>
    </location>
</feature>
<keyword evidence="8" id="KW-0131">Cell cycle</keyword>
<dbReference type="EMBL" id="HBFP01006042">
    <property type="protein sequence ID" value="CAD8819907.1"/>
    <property type="molecule type" value="Transcribed_RNA"/>
</dbReference>
<dbReference type="Gene3D" id="6.10.250.1900">
    <property type="match status" value="1"/>
</dbReference>
<evidence type="ECO:0000256" key="6">
    <source>
        <dbReference type="ARBA" id="ARBA00022776"/>
    </source>
</evidence>
<comment type="subcellular location">
    <subcellularLocation>
        <location evidence="2">Chromosome</location>
        <location evidence="2">Centromere</location>
    </subcellularLocation>
    <subcellularLocation>
        <location evidence="1">Nucleus</location>
    </subcellularLocation>
</comment>
<evidence type="ECO:0000256" key="5">
    <source>
        <dbReference type="ARBA" id="ARBA00022618"/>
    </source>
</evidence>